<evidence type="ECO:0000256" key="5">
    <source>
        <dbReference type="ARBA" id="ARBA00022692"/>
    </source>
</evidence>
<dbReference type="GO" id="GO:0009791">
    <property type="term" value="P:post-embryonic development"/>
    <property type="evidence" value="ECO:0007669"/>
    <property type="project" value="UniProtKB-ARBA"/>
</dbReference>
<dbReference type="OMA" id="YARSRIM"/>
<gene>
    <name evidence="9" type="ORF">AMTR_s00056p00188310</name>
</gene>
<keyword evidence="7 8" id="KW-0472">Membrane</keyword>
<keyword evidence="6 8" id="KW-1133">Transmembrane helix</keyword>
<dbReference type="GO" id="GO:0019915">
    <property type="term" value="P:lipid storage"/>
    <property type="evidence" value="ECO:0000318"/>
    <property type="project" value="GO_Central"/>
</dbReference>
<dbReference type="GO" id="GO:0048608">
    <property type="term" value="P:reproductive structure development"/>
    <property type="evidence" value="ECO:0007669"/>
    <property type="project" value="UniProtKB-ARBA"/>
</dbReference>
<sequence>MAEQPKPVTQKLEAEEKPPTSHQAVKFVSAATAGAVLLLLAGLTLTGTVIVLVLATPVLVIFSPILVPAGIAIFLAVTGFLFSGGFGVAALSALAWIYNYVTGKHPVGSDKIDRARMTLASKAKDMKEKAKQYGQYVQQKAQEASET</sequence>
<dbReference type="Pfam" id="PF01277">
    <property type="entry name" value="Oleosin"/>
    <property type="match status" value="1"/>
</dbReference>
<comment type="similarity">
    <text evidence="3">Belongs to the oleosin family.</text>
</comment>
<dbReference type="STRING" id="13333.U5CYH5"/>
<dbReference type="Gramene" id="ERN15219">
    <property type="protein sequence ID" value="ERN15219"/>
    <property type="gene ID" value="AMTR_s00056p00188310"/>
</dbReference>
<evidence type="ECO:0008006" key="11">
    <source>
        <dbReference type="Google" id="ProtNLM"/>
    </source>
</evidence>
<evidence type="ECO:0000256" key="3">
    <source>
        <dbReference type="ARBA" id="ARBA00010858"/>
    </source>
</evidence>
<dbReference type="GO" id="GO:0012511">
    <property type="term" value="C:monolayer-surrounded lipid storage body"/>
    <property type="evidence" value="ECO:0007669"/>
    <property type="project" value="InterPro"/>
</dbReference>
<evidence type="ECO:0000256" key="8">
    <source>
        <dbReference type="SAM" id="Phobius"/>
    </source>
</evidence>
<dbReference type="PANTHER" id="PTHR33203:SF24">
    <property type="entry name" value="OLEOSIN"/>
    <property type="match status" value="1"/>
</dbReference>
<keyword evidence="10" id="KW-1185">Reference proteome</keyword>
<dbReference type="AlphaFoldDB" id="U5CYH5"/>
<dbReference type="Proteomes" id="UP000017836">
    <property type="component" value="Unassembled WGS sequence"/>
</dbReference>
<evidence type="ECO:0000256" key="6">
    <source>
        <dbReference type="ARBA" id="ARBA00022989"/>
    </source>
</evidence>
<evidence type="ECO:0000256" key="7">
    <source>
        <dbReference type="ARBA" id="ARBA00023136"/>
    </source>
</evidence>
<dbReference type="PANTHER" id="PTHR33203">
    <property type="entry name" value="OLEOSIN"/>
    <property type="match status" value="1"/>
</dbReference>
<protein>
    <recommendedName>
        <fullName evidence="11">Oleosin</fullName>
    </recommendedName>
</protein>
<evidence type="ECO:0000256" key="1">
    <source>
        <dbReference type="ARBA" id="ARBA00004141"/>
    </source>
</evidence>
<reference evidence="10" key="1">
    <citation type="journal article" date="2013" name="Science">
        <title>The Amborella genome and the evolution of flowering plants.</title>
        <authorList>
            <consortium name="Amborella Genome Project"/>
        </authorList>
    </citation>
    <scope>NUCLEOTIDE SEQUENCE [LARGE SCALE GENOMIC DNA]</scope>
</reference>
<dbReference type="EMBL" id="KI392510">
    <property type="protein sequence ID" value="ERN15219.1"/>
    <property type="molecule type" value="Genomic_DNA"/>
</dbReference>
<dbReference type="eggNOG" id="ENOG502S0J2">
    <property type="taxonomic scope" value="Eukaryota"/>
</dbReference>
<dbReference type="HOGENOM" id="CLU_101983_3_0_1"/>
<accession>U5CYH5</accession>
<proteinExistence type="inferred from homology"/>
<feature type="transmembrane region" description="Helical" evidence="8">
    <location>
        <begin position="71"/>
        <end position="98"/>
    </location>
</feature>
<evidence type="ECO:0000256" key="2">
    <source>
        <dbReference type="ARBA" id="ARBA00004502"/>
    </source>
</evidence>
<keyword evidence="4" id="KW-0551">Lipid droplet</keyword>
<name>U5CYH5_AMBTC</name>
<comment type="subcellular location">
    <subcellularLocation>
        <location evidence="2">Lipid droplet</location>
    </subcellularLocation>
    <subcellularLocation>
        <location evidence="1">Membrane</location>
        <topology evidence="1">Multi-pass membrane protein</topology>
    </subcellularLocation>
</comment>
<organism evidence="9 10">
    <name type="scientific">Amborella trichopoda</name>
    <dbReference type="NCBI Taxonomy" id="13333"/>
    <lineage>
        <taxon>Eukaryota</taxon>
        <taxon>Viridiplantae</taxon>
        <taxon>Streptophyta</taxon>
        <taxon>Embryophyta</taxon>
        <taxon>Tracheophyta</taxon>
        <taxon>Spermatophyta</taxon>
        <taxon>Magnoliopsida</taxon>
        <taxon>Amborellales</taxon>
        <taxon>Amborellaceae</taxon>
        <taxon>Amborella</taxon>
    </lineage>
</organism>
<feature type="transmembrane region" description="Helical" evidence="8">
    <location>
        <begin position="36"/>
        <end position="65"/>
    </location>
</feature>
<evidence type="ECO:0000313" key="10">
    <source>
        <dbReference type="Proteomes" id="UP000017836"/>
    </source>
</evidence>
<keyword evidence="5 8" id="KW-0812">Transmembrane</keyword>
<dbReference type="GO" id="GO:0016020">
    <property type="term" value="C:membrane"/>
    <property type="evidence" value="ECO:0007669"/>
    <property type="project" value="UniProtKB-SubCell"/>
</dbReference>
<dbReference type="KEGG" id="atr:18443502"/>
<dbReference type="InterPro" id="IPR000136">
    <property type="entry name" value="Oleosin"/>
</dbReference>
<evidence type="ECO:0000256" key="4">
    <source>
        <dbReference type="ARBA" id="ARBA00022677"/>
    </source>
</evidence>
<evidence type="ECO:0000313" key="9">
    <source>
        <dbReference type="EMBL" id="ERN15219.1"/>
    </source>
</evidence>
<dbReference type="OrthoDB" id="690239at2759"/>